<evidence type="ECO:0000256" key="4">
    <source>
        <dbReference type="ARBA" id="ARBA00023159"/>
    </source>
</evidence>
<evidence type="ECO:0000256" key="6">
    <source>
        <dbReference type="ARBA" id="ARBA00054626"/>
    </source>
</evidence>
<dbReference type="FunFam" id="1.10.10.10:FF:000001">
    <property type="entry name" value="LysR family transcriptional regulator"/>
    <property type="match status" value="1"/>
</dbReference>
<comment type="function">
    <text evidence="6">Transcriptional regulator of the ttuABCDE tartrate utilization operon.</text>
</comment>
<comment type="similarity">
    <text evidence="1">Belongs to the LysR transcriptional regulatory family.</text>
</comment>
<dbReference type="Proteomes" id="UP000565576">
    <property type="component" value="Unassembled WGS sequence"/>
</dbReference>
<sequence>MTLRELEYLVALAKYRHFGRAAEACLVSQPTLSAQIRKLETELGTPLVERDSRSVMLTDFGKDAVERATRILVDVQQLKNAALLRQNPELGVLRLGIFPTLGPYLLPHVVPPIHERFPELELLLIEEKSGTLLSRLRDGELDAALLALPVDTDQLQTEFLFEEPFLLAVPKKHPLAERNSIDMDDLGCHELMLLEEGHCLREHALDVCRLSGAGHRSSFKATSLETLRLMVGANVGVTLLPALATVSPMMSSDKIRLLSFEDGNPTRRIGLCWRKSAPTGPLLTQLADIVRSTAQQLLQIG</sequence>
<organism evidence="10 11">
    <name type="scientific">Rhizobium lusitanum</name>
    <dbReference type="NCBI Taxonomy" id="293958"/>
    <lineage>
        <taxon>Bacteria</taxon>
        <taxon>Pseudomonadati</taxon>
        <taxon>Pseudomonadota</taxon>
        <taxon>Alphaproteobacteria</taxon>
        <taxon>Hyphomicrobiales</taxon>
        <taxon>Rhizobiaceae</taxon>
        <taxon>Rhizobium/Agrobacterium group</taxon>
        <taxon>Rhizobium</taxon>
    </lineage>
</organism>
<accession>A0A7X0ISZ8</accession>
<dbReference type="GO" id="GO:0003700">
    <property type="term" value="F:DNA-binding transcription factor activity"/>
    <property type="evidence" value="ECO:0007669"/>
    <property type="project" value="InterPro"/>
</dbReference>
<dbReference type="Pfam" id="PF03466">
    <property type="entry name" value="LysR_substrate"/>
    <property type="match status" value="1"/>
</dbReference>
<dbReference type="Gene3D" id="1.10.10.10">
    <property type="entry name" value="Winged helix-like DNA-binding domain superfamily/Winged helix DNA-binding domain"/>
    <property type="match status" value="1"/>
</dbReference>
<evidence type="ECO:0000259" key="9">
    <source>
        <dbReference type="PROSITE" id="PS50931"/>
    </source>
</evidence>
<dbReference type="InterPro" id="IPR000847">
    <property type="entry name" value="LysR_HTH_N"/>
</dbReference>
<dbReference type="InterPro" id="IPR005119">
    <property type="entry name" value="LysR_subst-bd"/>
</dbReference>
<dbReference type="SUPFAM" id="SSF53850">
    <property type="entry name" value="Periplasmic binding protein-like II"/>
    <property type="match status" value="1"/>
</dbReference>
<evidence type="ECO:0000313" key="11">
    <source>
        <dbReference type="Proteomes" id="UP000565576"/>
    </source>
</evidence>
<dbReference type="SUPFAM" id="SSF46785">
    <property type="entry name" value="Winged helix' DNA-binding domain"/>
    <property type="match status" value="1"/>
</dbReference>
<dbReference type="EMBL" id="JACHBG010000009">
    <property type="protein sequence ID" value="MBB6486615.1"/>
    <property type="molecule type" value="Genomic_DNA"/>
</dbReference>
<dbReference type="Gene3D" id="3.40.190.10">
    <property type="entry name" value="Periplasmic binding protein-like II"/>
    <property type="match status" value="2"/>
</dbReference>
<evidence type="ECO:0000256" key="3">
    <source>
        <dbReference type="ARBA" id="ARBA00023125"/>
    </source>
</evidence>
<protein>
    <recommendedName>
        <fullName evidence="7">HTH-type transcriptional regulator TtuA</fullName>
    </recommendedName>
    <alternativeName>
        <fullName evidence="8">Tartrate utilization transcriptional regulator</fullName>
    </alternativeName>
</protein>
<keyword evidence="2" id="KW-0805">Transcription regulation</keyword>
<dbReference type="GO" id="GO:0003677">
    <property type="term" value="F:DNA binding"/>
    <property type="evidence" value="ECO:0007669"/>
    <property type="project" value="UniProtKB-KW"/>
</dbReference>
<dbReference type="InterPro" id="IPR036390">
    <property type="entry name" value="WH_DNA-bd_sf"/>
</dbReference>
<name>A0A7X0ISZ8_9HYPH</name>
<gene>
    <name evidence="10" type="ORF">GGD46_003914</name>
</gene>
<evidence type="ECO:0000256" key="2">
    <source>
        <dbReference type="ARBA" id="ARBA00023015"/>
    </source>
</evidence>
<dbReference type="RefSeq" id="WP_184706757.1">
    <property type="nucleotide sequence ID" value="NZ_JACHBG010000009.1"/>
</dbReference>
<evidence type="ECO:0000256" key="7">
    <source>
        <dbReference type="ARBA" id="ARBA00067332"/>
    </source>
</evidence>
<feature type="domain" description="HTH lysR-type" evidence="9">
    <location>
        <begin position="1"/>
        <end position="58"/>
    </location>
</feature>
<dbReference type="InterPro" id="IPR036388">
    <property type="entry name" value="WH-like_DNA-bd_sf"/>
</dbReference>
<dbReference type="CDD" id="cd08411">
    <property type="entry name" value="PBP2_OxyR"/>
    <property type="match status" value="1"/>
</dbReference>
<evidence type="ECO:0000256" key="1">
    <source>
        <dbReference type="ARBA" id="ARBA00009437"/>
    </source>
</evidence>
<dbReference type="Pfam" id="PF00126">
    <property type="entry name" value="HTH_1"/>
    <property type="match status" value="1"/>
</dbReference>
<dbReference type="PANTHER" id="PTHR30346">
    <property type="entry name" value="TRANSCRIPTIONAL DUAL REGULATOR HCAR-RELATED"/>
    <property type="match status" value="1"/>
</dbReference>
<keyword evidence="5" id="KW-0804">Transcription</keyword>
<keyword evidence="4" id="KW-0010">Activator</keyword>
<evidence type="ECO:0000256" key="8">
    <source>
        <dbReference type="ARBA" id="ARBA00083243"/>
    </source>
</evidence>
<dbReference type="PRINTS" id="PR00039">
    <property type="entry name" value="HTHLYSR"/>
</dbReference>
<comment type="caution">
    <text evidence="10">The sequence shown here is derived from an EMBL/GenBank/DDBJ whole genome shotgun (WGS) entry which is preliminary data.</text>
</comment>
<reference evidence="10 11" key="1">
    <citation type="submission" date="2020-08" db="EMBL/GenBank/DDBJ databases">
        <title>Genomic Encyclopedia of Type Strains, Phase IV (KMG-V): Genome sequencing to study the core and pangenomes of soil and plant-associated prokaryotes.</title>
        <authorList>
            <person name="Whitman W."/>
        </authorList>
    </citation>
    <scope>NUCLEOTIDE SEQUENCE [LARGE SCALE GENOMIC DNA]</scope>
    <source>
        <strain evidence="10 11">SEMIA 4060</strain>
    </source>
</reference>
<evidence type="ECO:0000256" key="5">
    <source>
        <dbReference type="ARBA" id="ARBA00023163"/>
    </source>
</evidence>
<evidence type="ECO:0000313" key="10">
    <source>
        <dbReference type="EMBL" id="MBB6486615.1"/>
    </source>
</evidence>
<dbReference type="AlphaFoldDB" id="A0A7X0ISZ8"/>
<proteinExistence type="inferred from homology"/>
<dbReference type="PROSITE" id="PS50931">
    <property type="entry name" value="HTH_LYSR"/>
    <property type="match status" value="1"/>
</dbReference>
<dbReference type="PANTHER" id="PTHR30346:SF26">
    <property type="entry name" value="HYDROGEN PEROXIDE-INDUCIBLE GENES ACTIVATOR"/>
    <property type="match status" value="1"/>
</dbReference>
<dbReference type="GO" id="GO:0032993">
    <property type="term" value="C:protein-DNA complex"/>
    <property type="evidence" value="ECO:0007669"/>
    <property type="project" value="TreeGrafter"/>
</dbReference>
<keyword evidence="3" id="KW-0238">DNA-binding</keyword>